<feature type="region of interest" description="Disordered" evidence="1">
    <location>
        <begin position="1"/>
        <end position="75"/>
    </location>
</feature>
<dbReference type="InterPro" id="IPR008928">
    <property type="entry name" value="6-hairpin_glycosidase_sf"/>
</dbReference>
<dbReference type="SUPFAM" id="SSF48208">
    <property type="entry name" value="Six-hairpin glycosidases"/>
    <property type="match status" value="1"/>
</dbReference>
<dbReference type="EMBL" id="GL876966">
    <property type="protein sequence ID" value="KLU82088.1"/>
    <property type="molecule type" value="Genomic_DNA"/>
</dbReference>
<feature type="compositionally biased region" description="Pro residues" evidence="1">
    <location>
        <begin position="30"/>
        <end position="42"/>
    </location>
</feature>
<dbReference type="STRING" id="644358.A0A0C4DMZ5"/>
<accession>A0A0C4DMZ5</accession>
<dbReference type="Proteomes" id="UP000011715">
    <property type="component" value="Unassembled WGS sequence"/>
</dbReference>
<keyword evidence="2" id="KW-0472">Membrane</keyword>
<evidence type="ECO:0000313" key="3">
    <source>
        <dbReference type="EMBL" id="KLU82088.1"/>
    </source>
</evidence>
<protein>
    <submittedName>
        <fullName evidence="3">Glycosyl hydrolase</fullName>
    </submittedName>
</protein>
<gene>
    <name evidence="3" type="ORF">MAPG_01165</name>
</gene>
<evidence type="ECO:0000256" key="1">
    <source>
        <dbReference type="SAM" id="MobiDB-lite"/>
    </source>
</evidence>
<dbReference type="GO" id="GO:0005975">
    <property type="term" value="P:carbohydrate metabolic process"/>
    <property type="evidence" value="ECO:0007669"/>
    <property type="project" value="InterPro"/>
</dbReference>
<sequence>MIRGTIHFGGGVVRWTEMGRPSGTPHHPPRPPAPKGPHPAGPPEGAASACTTPCCPSRSPPPGAASPRPVGPHHVKTPSLVTCPVLAPGPTACPPEKHHPGLDSHSPPAAVHPGRWGNRLYHCPRRPPPPSTCHSRLTPAGFLLLIITSLALALVLWSSRLHLLRQPLGNNFLTQPFLFGQHYHLNPRPLQSDVTPVVDSPTLPQVGRHRFPSSILSSLSHPLTLAAMVNGPWLGGLAARAALFTSATLETRAETKAIYAQRTSDAVGAVQGWYKESTGLWETGWWISANVLTTLADFVLIDSGSAAKHNLAALAKNTFTQAQKNNLKATKVIDEVGGMVISTYEALDSLEAGDGDGGSAGSKLARRQGNAGFLNHFYDDEGWWALAWIRSFDVFKERAYLDMAEDIFTDMEKGVDDVCGGGIWWNKDRKYKNAITNELYFTIAASLANRDVKRRRPDAYRDIAVRHWAWLQASGMQNSEGLFNDGLDINANGTCTSNKQQTWTYNQGVVLGGLAELHAVTRQGDLLDKAFRIAEAAVSKLSNSEGILKESCEPNGCGQDGAQFKGIFVRNLRTLWGVSPSRPPLREFILRQADSIWNRDRVEGSNRLGLVWHGPPNVPKDPVAETHSSAMDALVAAIMVV</sequence>
<proteinExistence type="predicted"/>
<reference evidence="5" key="2">
    <citation type="submission" date="2010-05" db="EMBL/GenBank/DDBJ databases">
        <title>The genome sequence of Magnaporthe poae strain ATCC 64411.</title>
        <authorList>
            <person name="Ma L.-J."/>
            <person name="Dead R."/>
            <person name="Young S."/>
            <person name="Zeng Q."/>
            <person name="Koehrsen M."/>
            <person name="Alvarado L."/>
            <person name="Berlin A."/>
            <person name="Chapman S.B."/>
            <person name="Chen Z."/>
            <person name="Freedman E."/>
            <person name="Gellesch M."/>
            <person name="Goldberg J."/>
            <person name="Griggs A."/>
            <person name="Gujja S."/>
            <person name="Heilman E.R."/>
            <person name="Heiman D."/>
            <person name="Hepburn T."/>
            <person name="Howarth C."/>
            <person name="Jen D."/>
            <person name="Larson L."/>
            <person name="Mehta T."/>
            <person name="Neiman D."/>
            <person name="Pearson M."/>
            <person name="Roberts A."/>
            <person name="Saif S."/>
            <person name="Shea T."/>
            <person name="Shenoy N."/>
            <person name="Sisk P."/>
            <person name="Stolte C."/>
            <person name="Sykes S."/>
            <person name="Walk T."/>
            <person name="White J."/>
            <person name="Yandava C."/>
            <person name="Haas B."/>
            <person name="Nusbaum C."/>
            <person name="Birren B."/>
        </authorList>
    </citation>
    <scope>NUCLEOTIDE SEQUENCE [LARGE SCALE GENOMIC DNA]</scope>
    <source>
        <strain evidence="5">ATCC 64411 / 73-15</strain>
    </source>
</reference>
<evidence type="ECO:0000256" key="2">
    <source>
        <dbReference type="SAM" id="Phobius"/>
    </source>
</evidence>
<dbReference type="AlphaFoldDB" id="A0A0C4DMZ5"/>
<dbReference type="PANTHER" id="PTHR47791">
    <property type="entry name" value="MEIOTICALLY UP-REGULATED GENE 191 PROTEIN"/>
    <property type="match status" value="1"/>
</dbReference>
<dbReference type="EMBL" id="ADBL01000276">
    <property type="status" value="NOT_ANNOTATED_CDS"/>
    <property type="molecule type" value="Genomic_DNA"/>
</dbReference>
<keyword evidence="2" id="KW-0812">Transmembrane</keyword>
<feature type="transmembrane region" description="Helical" evidence="2">
    <location>
        <begin position="137"/>
        <end position="157"/>
    </location>
</feature>
<reference evidence="3" key="1">
    <citation type="submission" date="2010-05" db="EMBL/GenBank/DDBJ databases">
        <title>The Genome Sequence of Magnaporthe poae strain ATCC 64411.</title>
        <authorList>
            <consortium name="The Broad Institute Genome Sequencing Platform"/>
            <consortium name="Broad Institute Genome Sequencing Center for Infectious Disease"/>
            <person name="Ma L.-J."/>
            <person name="Dead R."/>
            <person name="Young S."/>
            <person name="Zeng Q."/>
            <person name="Koehrsen M."/>
            <person name="Alvarado L."/>
            <person name="Berlin A."/>
            <person name="Chapman S.B."/>
            <person name="Chen Z."/>
            <person name="Freedman E."/>
            <person name="Gellesch M."/>
            <person name="Goldberg J."/>
            <person name="Griggs A."/>
            <person name="Gujja S."/>
            <person name="Heilman E.R."/>
            <person name="Heiman D."/>
            <person name="Hepburn T."/>
            <person name="Howarth C."/>
            <person name="Jen D."/>
            <person name="Larson L."/>
            <person name="Mehta T."/>
            <person name="Neiman D."/>
            <person name="Pearson M."/>
            <person name="Roberts A."/>
            <person name="Saif S."/>
            <person name="Shea T."/>
            <person name="Shenoy N."/>
            <person name="Sisk P."/>
            <person name="Stolte C."/>
            <person name="Sykes S."/>
            <person name="Walk T."/>
            <person name="White J."/>
            <person name="Yandava C."/>
            <person name="Haas B."/>
            <person name="Nusbaum C."/>
            <person name="Birren B."/>
        </authorList>
    </citation>
    <scope>NUCLEOTIDE SEQUENCE</scope>
    <source>
        <strain evidence="3">ATCC 64411</strain>
    </source>
</reference>
<keyword evidence="5" id="KW-1185">Reference proteome</keyword>
<reference evidence="3" key="3">
    <citation type="submission" date="2011-03" db="EMBL/GenBank/DDBJ databases">
        <title>Annotation of Magnaporthe poae ATCC 64411.</title>
        <authorList>
            <person name="Ma L.-J."/>
            <person name="Dead R."/>
            <person name="Young S.K."/>
            <person name="Zeng Q."/>
            <person name="Gargeya S."/>
            <person name="Fitzgerald M."/>
            <person name="Haas B."/>
            <person name="Abouelleil A."/>
            <person name="Alvarado L."/>
            <person name="Arachchi H.M."/>
            <person name="Berlin A."/>
            <person name="Brown A."/>
            <person name="Chapman S.B."/>
            <person name="Chen Z."/>
            <person name="Dunbar C."/>
            <person name="Freedman E."/>
            <person name="Gearin G."/>
            <person name="Gellesch M."/>
            <person name="Goldberg J."/>
            <person name="Griggs A."/>
            <person name="Gujja S."/>
            <person name="Heiman D."/>
            <person name="Howarth C."/>
            <person name="Larson L."/>
            <person name="Lui A."/>
            <person name="MacDonald P.J.P."/>
            <person name="Mehta T."/>
            <person name="Montmayeur A."/>
            <person name="Murphy C."/>
            <person name="Neiman D."/>
            <person name="Pearson M."/>
            <person name="Priest M."/>
            <person name="Roberts A."/>
            <person name="Saif S."/>
            <person name="Shea T."/>
            <person name="Shenoy N."/>
            <person name="Sisk P."/>
            <person name="Stolte C."/>
            <person name="Sykes S."/>
            <person name="Yandava C."/>
            <person name="Wortman J."/>
            <person name="Nusbaum C."/>
            <person name="Birren B."/>
        </authorList>
    </citation>
    <scope>NUCLEOTIDE SEQUENCE</scope>
    <source>
        <strain evidence="3">ATCC 64411</strain>
    </source>
</reference>
<dbReference type="GO" id="GO:0016787">
    <property type="term" value="F:hydrolase activity"/>
    <property type="evidence" value="ECO:0007669"/>
    <property type="project" value="UniProtKB-KW"/>
</dbReference>
<dbReference type="eggNOG" id="ENOG502S9QC">
    <property type="taxonomic scope" value="Eukaryota"/>
</dbReference>
<feature type="compositionally biased region" description="Low complexity" evidence="1">
    <location>
        <begin position="43"/>
        <end position="57"/>
    </location>
</feature>
<dbReference type="EnsemblFungi" id="MAPG_01165T0">
    <property type="protein sequence ID" value="MAPG_01165T0"/>
    <property type="gene ID" value="MAPG_01165"/>
</dbReference>
<dbReference type="PANTHER" id="PTHR47791:SF1">
    <property type="entry name" value="ENDO MANNANASE, GH76 FAMILY (EUROFUNG)"/>
    <property type="match status" value="1"/>
</dbReference>
<name>A0A0C4DMZ5_MAGP6</name>
<evidence type="ECO:0000313" key="4">
    <source>
        <dbReference type="EnsemblFungi" id="MAPG_01165T0"/>
    </source>
</evidence>
<keyword evidence="2" id="KW-1133">Transmembrane helix</keyword>
<reference evidence="4" key="5">
    <citation type="submission" date="2015-06" db="UniProtKB">
        <authorList>
            <consortium name="EnsemblFungi"/>
        </authorList>
    </citation>
    <scope>IDENTIFICATION</scope>
    <source>
        <strain evidence="4">ATCC 64411</strain>
    </source>
</reference>
<dbReference type="InterPro" id="IPR005198">
    <property type="entry name" value="Glyco_hydro_76"/>
</dbReference>
<dbReference type="Gene3D" id="1.50.10.20">
    <property type="match status" value="1"/>
</dbReference>
<reference evidence="4" key="4">
    <citation type="journal article" date="2015" name="G3 (Bethesda)">
        <title>Genome sequences of three phytopathogenic species of the Magnaporthaceae family of fungi.</title>
        <authorList>
            <person name="Okagaki L.H."/>
            <person name="Nunes C.C."/>
            <person name="Sailsbery J."/>
            <person name="Clay B."/>
            <person name="Brown D."/>
            <person name="John T."/>
            <person name="Oh Y."/>
            <person name="Young N."/>
            <person name="Fitzgerald M."/>
            <person name="Haas B.J."/>
            <person name="Zeng Q."/>
            <person name="Young S."/>
            <person name="Adiconis X."/>
            <person name="Fan L."/>
            <person name="Levin J.Z."/>
            <person name="Mitchell T.K."/>
            <person name="Okubara P.A."/>
            <person name="Farman M.L."/>
            <person name="Kohn L.M."/>
            <person name="Birren B."/>
            <person name="Ma L.-J."/>
            <person name="Dean R.A."/>
        </authorList>
    </citation>
    <scope>NUCLEOTIDE SEQUENCE</scope>
    <source>
        <strain evidence="4">ATCC 64411 / 73-15</strain>
    </source>
</reference>
<keyword evidence="3" id="KW-0378">Hydrolase</keyword>
<organism evidence="4 5">
    <name type="scientific">Magnaporthiopsis poae (strain ATCC 64411 / 73-15)</name>
    <name type="common">Kentucky bluegrass fungus</name>
    <name type="synonym">Magnaporthe poae</name>
    <dbReference type="NCBI Taxonomy" id="644358"/>
    <lineage>
        <taxon>Eukaryota</taxon>
        <taxon>Fungi</taxon>
        <taxon>Dikarya</taxon>
        <taxon>Ascomycota</taxon>
        <taxon>Pezizomycotina</taxon>
        <taxon>Sordariomycetes</taxon>
        <taxon>Sordariomycetidae</taxon>
        <taxon>Magnaporthales</taxon>
        <taxon>Magnaporthaceae</taxon>
        <taxon>Magnaporthiopsis</taxon>
    </lineage>
</organism>
<dbReference type="InterPro" id="IPR053169">
    <property type="entry name" value="MUG_Protein"/>
</dbReference>
<dbReference type="OrthoDB" id="9984024at2759"/>
<dbReference type="VEuPathDB" id="FungiDB:MAPG_01165"/>
<dbReference type="Pfam" id="PF03663">
    <property type="entry name" value="Glyco_hydro_76"/>
    <property type="match status" value="1"/>
</dbReference>
<evidence type="ECO:0000313" key="5">
    <source>
        <dbReference type="Proteomes" id="UP000011715"/>
    </source>
</evidence>